<protein>
    <submittedName>
        <fullName evidence="1">Uncharacterized protein</fullName>
    </submittedName>
</protein>
<dbReference type="Proteomes" id="UP001168821">
    <property type="component" value="Unassembled WGS sequence"/>
</dbReference>
<dbReference type="EMBL" id="JALNTZ010000009">
    <property type="protein sequence ID" value="KAJ3641713.1"/>
    <property type="molecule type" value="Genomic_DNA"/>
</dbReference>
<sequence length="82" mass="8744">MDHVPQLSPTCRSLDEARWSAVLTTTTAQPQAIKRALLQLSDAALSSFNQRGAGTPKSTFANWAEGTGCGLITNNPRPAFLS</sequence>
<evidence type="ECO:0000313" key="1">
    <source>
        <dbReference type="EMBL" id="KAJ3641713.1"/>
    </source>
</evidence>
<proteinExistence type="predicted"/>
<accession>A0AA38HQ30</accession>
<organism evidence="1 2">
    <name type="scientific">Zophobas morio</name>
    <dbReference type="NCBI Taxonomy" id="2755281"/>
    <lineage>
        <taxon>Eukaryota</taxon>
        <taxon>Metazoa</taxon>
        <taxon>Ecdysozoa</taxon>
        <taxon>Arthropoda</taxon>
        <taxon>Hexapoda</taxon>
        <taxon>Insecta</taxon>
        <taxon>Pterygota</taxon>
        <taxon>Neoptera</taxon>
        <taxon>Endopterygota</taxon>
        <taxon>Coleoptera</taxon>
        <taxon>Polyphaga</taxon>
        <taxon>Cucujiformia</taxon>
        <taxon>Tenebrionidae</taxon>
        <taxon>Zophobas</taxon>
    </lineage>
</organism>
<comment type="caution">
    <text evidence="1">The sequence shown here is derived from an EMBL/GenBank/DDBJ whole genome shotgun (WGS) entry which is preliminary data.</text>
</comment>
<evidence type="ECO:0000313" key="2">
    <source>
        <dbReference type="Proteomes" id="UP001168821"/>
    </source>
</evidence>
<reference evidence="1" key="1">
    <citation type="journal article" date="2023" name="G3 (Bethesda)">
        <title>Whole genome assemblies of Zophobas morio and Tenebrio molitor.</title>
        <authorList>
            <person name="Kaur S."/>
            <person name="Stinson S.A."/>
            <person name="diCenzo G.C."/>
        </authorList>
    </citation>
    <scope>NUCLEOTIDE SEQUENCE</scope>
    <source>
        <strain evidence="1">QUZm001</strain>
    </source>
</reference>
<name>A0AA38HQ30_9CUCU</name>
<gene>
    <name evidence="1" type="ORF">Zmor_028195</name>
</gene>
<dbReference type="AlphaFoldDB" id="A0AA38HQ30"/>
<keyword evidence="2" id="KW-1185">Reference proteome</keyword>